<proteinExistence type="predicted"/>
<dbReference type="Gene3D" id="3.40.630.30">
    <property type="match status" value="1"/>
</dbReference>
<dbReference type="Pfam" id="PF13302">
    <property type="entry name" value="Acetyltransf_3"/>
    <property type="match status" value="1"/>
</dbReference>
<protein>
    <submittedName>
        <fullName evidence="2">Aminoglycoside 6'-N-acetyltransferase</fullName>
        <ecNumber evidence="2">2.3.1.82</ecNumber>
    </submittedName>
</protein>
<reference evidence="2 3" key="1">
    <citation type="submission" date="2020-08" db="EMBL/GenBank/DDBJ databases">
        <title>Genomic Encyclopedia of Type Strains, Phase IV (KMG-IV): sequencing the most valuable type-strain genomes for metagenomic binning, comparative biology and taxonomic classification.</title>
        <authorList>
            <person name="Goeker M."/>
        </authorList>
    </citation>
    <scope>NUCLEOTIDE SEQUENCE [LARGE SCALE GENOMIC DNA]</scope>
    <source>
        <strain evidence="2 3">DSM 27939</strain>
    </source>
</reference>
<dbReference type="PANTHER" id="PTHR43610:SF1">
    <property type="entry name" value="N-ACETYLTRANSFERASE DOMAIN-CONTAINING PROTEIN"/>
    <property type="match status" value="1"/>
</dbReference>
<dbReference type="EMBL" id="JACHFL010000014">
    <property type="protein sequence ID" value="MBB5364969.1"/>
    <property type="molecule type" value="Genomic_DNA"/>
</dbReference>
<dbReference type="Proteomes" id="UP000552709">
    <property type="component" value="Unassembled WGS sequence"/>
</dbReference>
<dbReference type="PANTHER" id="PTHR43610">
    <property type="entry name" value="BLL6696 PROTEIN"/>
    <property type="match status" value="1"/>
</dbReference>
<organism evidence="2 3">
    <name type="scientific">Deinococcus humi</name>
    <dbReference type="NCBI Taxonomy" id="662880"/>
    <lineage>
        <taxon>Bacteria</taxon>
        <taxon>Thermotogati</taxon>
        <taxon>Deinococcota</taxon>
        <taxon>Deinococci</taxon>
        <taxon>Deinococcales</taxon>
        <taxon>Deinococcaceae</taxon>
        <taxon>Deinococcus</taxon>
    </lineage>
</organism>
<keyword evidence="2" id="KW-0012">Acyltransferase</keyword>
<name>A0A7W8JXJ0_9DEIO</name>
<dbReference type="PROSITE" id="PS51186">
    <property type="entry name" value="GNAT"/>
    <property type="match status" value="1"/>
</dbReference>
<gene>
    <name evidence="2" type="ORF">HNQ08_004086</name>
</gene>
<dbReference type="InterPro" id="IPR016181">
    <property type="entry name" value="Acyl_CoA_acyltransferase"/>
</dbReference>
<keyword evidence="2" id="KW-0808">Transferase</keyword>
<dbReference type="EC" id="2.3.1.82" evidence="2"/>
<sequence length="188" mass="20967">MHHAITLTDGELTLRPLTEADFSGLCALAADCEAELIWMGLSPSDVAYYRSALEAPDQQAFAIVVDGELAGSTRYGDIRTAHAGLEIGWTWLHPRYMGTGINRRMKLLLLSYGFESMGMQRVQLKTDNRNTRSQRAIEKLGAVREGVLRRHQRRQDGSLRDTVMYSITAEEWPAVRALLGSSQGADRD</sequence>
<keyword evidence="3" id="KW-1185">Reference proteome</keyword>
<dbReference type="SUPFAM" id="SSF55729">
    <property type="entry name" value="Acyl-CoA N-acyltransferases (Nat)"/>
    <property type="match status" value="1"/>
</dbReference>
<evidence type="ECO:0000259" key="1">
    <source>
        <dbReference type="PROSITE" id="PS51186"/>
    </source>
</evidence>
<evidence type="ECO:0000313" key="2">
    <source>
        <dbReference type="EMBL" id="MBB5364969.1"/>
    </source>
</evidence>
<evidence type="ECO:0000313" key="3">
    <source>
        <dbReference type="Proteomes" id="UP000552709"/>
    </source>
</evidence>
<dbReference type="RefSeq" id="WP_184136044.1">
    <property type="nucleotide sequence ID" value="NZ_JACHFL010000014.1"/>
</dbReference>
<dbReference type="AlphaFoldDB" id="A0A7W8JXJ0"/>
<comment type="caution">
    <text evidence="2">The sequence shown here is derived from an EMBL/GenBank/DDBJ whole genome shotgun (WGS) entry which is preliminary data.</text>
</comment>
<dbReference type="InterPro" id="IPR000182">
    <property type="entry name" value="GNAT_dom"/>
</dbReference>
<dbReference type="GO" id="GO:0047663">
    <property type="term" value="F:aminoglycoside 6'-N-acetyltransferase activity"/>
    <property type="evidence" value="ECO:0007669"/>
    <property type="project" value="UniProtKB-EC"/>
</dbReference>
<feature type="domain" description="N-acetyltransferase" evidence="1">
    <location>
        <begin position="12"/>
        <end position="170"/>
    </location>
</feature>
<accession>A0A7W8JXJ0</accession>